<dbReference type="PANTHER" id="PTHR46847:SF1">
    <property type="entry name" value="D-ALLOSE-BINDING PERIPLASMIC PROTEIN-RELATED"/>
    <property type="match status" value="1"/>
</dbReference>
<feature type="domain" description="Periplasmic binding protein" evidence="5">
    <location>
        <begin position="23"/>
        <end position="288"/>
    </location>
</feature>
<evidence type="ECO:0000313" key="6">
    <source>
        <dbReference type="EMBL" id="EPX84647.1"/>
    </source>
</evidence>
<dbReference type="Gene3D" id="3.40.50.2300">
    <property type="match status" value="2"/>
</dbReference>
<sequence>MTNRLLLAAIAAVLAPAASAQSIGVSIVNFDNNFQTLLRNGMAEHAEALGIDIQIEDAQNDMARQLDQVQNFIAQGVDAIVVTLVDSAAGPAVSQAAEAAGVPLVFVNLEPSNLAELPANQAYVGSNEVESGTLGAFEACRLLRAAGKGNGASGYLLMGDLAHQAAVQRTRDVHEVVGLSMCSFLTITDEQVGGWSREGGQNLMTNWLSSGDVPDVVFANNDEMAIGAIQAMKAAGVPMEDVIVVGVDATADALTAMAAGELDVTVFQNAMAQGAGGLDAALALARGETVNSPVYVPFELVTPANMADYVGAN</sequence>
<evidence type="ECO:0000313" key="7">
    <source>
        <dbReference type="Proteomes" id="UP000015346"/>
    </source>
</evidence>
<dbReference type="EMBL" id="AOLV01000020">
    <property type="protein sequence ID" value="EPX84647.1"/>
    <property type="molecule type" value="Genomic_DNA"/>
</dbReference>
<evidence type="ECO:0000256" key="1">
    <source>
        <dbReference type="ARBA" id="ARBA00004196"/>
    </source>
</evidence>
<dbReference type="InterPro" id="IPR025997">
    <property type="entry name" value="SBP_2_dom"/>
</dbReference>
<dbReference type="HOGENOM" id="CLU_037628_3_1_5"/>
<dbReference type="Pfam" id="PF13407">
    <property type="entry name" value="Peripla_BP_4"/>
    <property type="match status" value="1"/>
</dbReference>
<dbReference type="GO" id="GO:0030246">
    <property type="term" value="F:carbohydrate binding"/>
    <property type="evidence" value="ECO:0007669"/>
    <property type="project" value="UniProtKB-ARBA"/>
</dbReference>
<name>S9QYJ1_9RHOB</name>
<comment type="subcellular location">
    <subcellularLocation>
        <location evidence="1">Cell envelope</location>
    </subcellularLocation>
</comment>
<dbReference type="RefSeq" id="WP_021098092.1">
    <property type="nucleotide sequence ID" value="NZ_KE557321.1"/>
</dbReference>
<dbReference type="PANTHER" id="PTHR46847">
    <property type="entry name" value="D-ALLOSE-BINDING PERIPLASMIC PROTEIN-RELATED"/>
    <property type="match status" value="1"/>
</dbReference>
<dbReference type="OrthoDB" id="9813037at2"/>
<feature type="chain" id="PRO_5004555637" evidence="4">
    <location>
        <begin position="21"/>
        <end position="313"/>
    </location>
</feature>
<keyword evidence="7" id="KW-1185">Reference proteome</keyword>
<dbReference type="SUPFAM" id="SSF53822">
    <property type="entry name" value="Periplasmic binding protein-like I"/>
    <property type="match status" value="1"/>
</dbReference>
<dbReference type="AlphaFoldDB" id="S9QYJ1"/>
<accession>S9QYJ1</accession>
<evidence type="ECO:0000256" key="4">
    <source>
        <dbReference type="SAM" id="SignalP"/>
    </source>
</evidence>
<feature type="signal peptide" evidence="4">
    <location>
        <begin position="1"/>
        <end position="20"/>
    </location>
</feature>
<reference evidence="6 7" key="1">
    <citation type="journal article" date="2013" name="Stand. Genomic Sci.">
        <title>Genome sequence of the reddish-pigmented Rubellimicrobium thermophilum type strain (DSM 16684(T)), a member of the Roseobacter clade.</title>
        <authorList>
            <person name="Fiebig A."/>
            <person name="Riedel T."/>
            <person name="Gronow S."/>
            <person name="Petersen J."/>
            <person name="Klenk H.P."/>
            <person name="Goker M."/>
        </authorList>
    </citation>
    <scope>NUCLEOTIDE SEQUENCE [LARGE SCALE GENOMIC DNA]</scope>
    <source>
        <strain evidence="6 7">DSM 16684</strain>
    </source>
</reference>
<organism evidence="6 7">
    <name type="scientific">Rubellimicrobium thermophilum DSM 16684</name>
    <dbReference type="NCBI Taxonomy" id="1123069"/>
    <lineage>
        <taxon>Bacteria</taxon>
        <taxon>Pseudomonadati</taxon>
        <taxon>Pseudomonadota</taxon>
        <taxon>Alphaproteobacteria</taxon>
        <taxon>Rhodobacterales</taxon>
        <taxon>Roseobacteraceae</taxon>
        <taxon>Rubellimicrobium</taxon>
    </lineage>
</organism>
<proteinExistence type="inferred from homology"/>
<dbReference type="PATRIC" id="fig|1123069.3.peg.1976"/>
<keyword evidence="3 4" id="KW-0732">Signal</keyword>
<dbReference type="STRING" id="1123069.ruthe_02007"/>
<dbReference type="GO" id="GO:0030313">
    <property type="term" value="C:cell envelope"/>
    <property type="evidence" value="ECO:0007669"/>
    <property type="project" value="UniProtKB-SubCell"/>
</dbReference>
<dbReference type="InterPro" id="IPR028082">
    <property type="entry name" value="Peripla_BP_I"/>
</dbReference>
<gene>
    <name evidence="6" type="ORF">ruthe_02007</name>
</gene>
<protein>
    <submittedName>
        <fullName evidence="6">Monosaccharide ABC transporter substrate-binding protein, CUT2 family</fullName>
    </submittedName>
</protein>
<dbReference type="Proteomes" id="UP000015346">
    <property type="component" value="Unassembled WGS sequence"/>
</dbReference>
<evidence type="ECO:0000259" key="5">
    <source>
        <dbReference type="Pfam" id="PF13407"/>
    </source>
</evidence>
<evidence type="ECO:0000256" key="3">
    <source>
        <dbReference type="ARBA" id="ARBA00022729"/>
    </source>
</evidence>
<evidence type="ECO:0000256" key="2">
    <source>
        <dbReference type="ARBA" id="ARBA00007639"/>
    </source>
</evidence>
<comment type="similarity">
    <text evidence="2">Belongs to the bacterial solute-binding protein 2 family.</text>
</comment>
<comment type="caution">
    <text evidence="6">The sequence shown here is derived from an EMBL/GenBank/DDBJ whole genome shotgun (WGS) entry which is preliminary data.</text>
</comment>